<evidence type="ECO:0000313" key="3">
    <source>
        <dbReference type="WBParaSite" id="PDA_v2.g22526.t1"/>
    </source>
</evidence>
<feature type="domain" description="Integrase catalytic" evidence="1">
    <location>
        <begin position="222"/>
        <end position="400"/>
    </location>
</feature>
<dbReference type="Gene3D" id="1.10.340.70">
    <property type="match status" value="1"/>
</dbReference>
<dbReference type="PROSITE" id="PS50994">
    <property type="entry name" value="INTEGRASE"/>
    <property type="match status" value="1"/>
</dbReference>
<proteinExistence type="predicted"/>
<dbReference type="PANTHER" id="PTHR47331">
    <property type="entry name" value="PHD-TYPE DOMAIN-CONTAINING PROTEIN"/>
    <property type="match status" value="1"/>
</dbReference>
<evidence type="ECO:0000259" key="1">
    <source>
        <dbReference type="PROSITE" id="PS50994"/>
    </source>
</evidence>
<dbReference type="GO" id="GO:0015074">
    <property type="term" value="P:DNA integration"/>
    <property type="evidence" value="ECO:0007669"/>
    <property type="project" value="InterPro"/>
</dbReference>
<accession>A0A914PUW1</accession>
<dbReference type="Pfam" id="PF17921">
    <property type="entry name" value="Integrase_H2C2"/>
    <property type="match status" value="1"/>
</dbReference>
<evidence type="ECO:0000313" key="2">
    <source>
        <dbReference type="Proteomes" id="UP000887578"/>
    </source>
</evidence>
<dbReference type="InterPro" id="IPR001584">
    <property type="entry name" value="Integrase_cat-core"/>
</dbReference>
<dbReference type="InterPro" id="IPR041588">
    <property type="entry name" value="Integrase_H2C2"/>
</dbReference>
<dbReference type="AlphaFoldDB" id="A0A914PUW1"/>
<reference evidence="3" key="1">
    <citation type="submission" date="2022-11" db="UniProtKB">
        <authorList>
            <consortium name="WormBaseParasite"/>
        </authorList>
    </citation>
    <scope>IDENTIFICATION</scope>
</reference>
<protein>
    <submittedName>
        <fullName evidence="3">Integrase catalytic domain-containing protein</fullName>
    </submittedName>
</protein>
<dbReference type="Gene3D" id="3.30.420.10">
    <property type="entry name" value="Ribonuclease H-like superfamily/Ribonuclease H"/>
    <property type="match status" value="1"/>
</dbReference>
<dbReference type="Pfam" id="PF18701">
    <property type="entry name" value="DUF5641"/>
    <property type="match status" value="1"/>
</dbReference>
<dbReference type="InterPro" id="IPR012337">
    <property type="entry name" value="RNaseH-like_sf"/>
</dbReference>
<dbReference type="GO" id="GO:0003676">
    <property type="term" value="F:nucleic acid binding"/>
    <property type="evidence" value="ECO:0007669"/>
    <property type="project" value="InterPro"/>
</dbReference>
<dbReference type="WBParaSite" id="PDA_v2.g22526.t1">
    <property type="protein sequence ID" value="PDA_v2.g22526.t1"/>
    <property type="gene ID" value="PDA_v2.g22526"/>
</dbReference>
<dbReference type="SUPFAM" id="SSF53098">
    <property type="entry name" value="Ribonuclease H-like"/>
    <property type="match status" value="1"/>
</dbReference>
<sequence>MADRIFTKLDALIVATTRRKNEFQQELVSNPPPWSNVQKVVYQARIQELQDDFVSWNSSIEKLEAKATVMKTDDPAKQILFDRIDAWMGQQQDLKDAETHLIRQEQQLLIKPKDMKEFKLIKDGNEIYRINSRFDHAELINSHPVFLPKSSPLANLIIQHVHEKLHHAGIPHTLSKLRETYWIPSGRNTVKKILGRCKNCKYWKGKSFELPHMPKLPSSRVNVSKPFQNIGIDYAGPFKIKGSKEKVWISLFTCFTTRLIHLEPVTSMNSEDFLFAFRRFVARRGVPEYVLSDNAKQFKTAATALDEIWSKSIKDANTVKYCNDNAIIWDYITERAPWKGGLYERMVGLVKNSLKQTIGRRFIDFVEFWTFLCEVESTINSRPLSYVHSKEPFVIRPIDFISPGIQLNLPTVTVDNEINDPSFLPTTSGGGERLFEQYKRTSDYLNKFWNLWNKDYLNFLREKNGDEHRNRRGSIKRQPKVNEIVLVYEPDVARGLWKTAKIIELIYSKDNEIRSVKIEYEDGFTTRRAINHLYPTEESSTDLASASDLDH</sequence>
<organism evidence="2 3">
    <name type="scientific">Panagrolaimus davidi</name>
    <dbReference type="NCBI Taxonomy" id="227884"/>
    <lineage>
        <taxon>Eukaryota</taxon>
        <taxon>Metazoa</taxon>
        <taxon>Ecdysozoa</taxon>
        <taxon>Nematoda</taxon>
        <taxon>Chromadorea</taxon>
        <taxon>Rhabditida</taxon>
        <taxon>Tylenchina</taxon>
        <taxon>Panagrolaimomorpha</taxon>
        <taxon>Panagrolaimoidea</taxon>
        <taxon>Panagrolaimidae</taxon>
        <taxon>Panagrolaimus</taxon>
    </lineage>
</organism>
<dbReference type="Proteomes" id="UP000887578">
    <property type="component" value="Unplaced"/>
</dbReference>
<dbReference type="InterPro" id="IPR036397">
    <property type="entry name" value="RNaseH_sf"/>
</dbReference>
<name>A0A914PUW1_9BILA</name>
<keyword evidence="2" id="KW-1185">Reference proteome</keyword>
<dbReference type="InterPro" id="IPR040676">
    <property type="entry name" value="DUF5641"/>
</dbReference>